<comment type="similarity">
    <text evidence="1">Belongs to the LytR/CpsA/Psr (LCP) family.</text>
</comment>
<sequence>MISFENSKLHSWLGSKFKRRILQNIWLSRILIIIFTSIVVFILALVLFKPVRNFFTKLLVGPKIVTTFFSDPLYNLPNYNGRTNILFLGIGGEGHDGGNLTDTLIFISLNLKNNSVAMVSIPRDIWVSSLSAKINAAYEIGEKESTGSGNLLVEDAVYEITGEPTHYTVMMDFAGFQHLIDTLGGIDITIDKSFTDEKYPISGKENDLCGGDTKFACRFETITFEKGLQHMDGATALKFSRSRHSTDLEEGTDFARALRQQKVIAAIKVKALSPSILLNPTRINQFREVVLKYIKVNPSISDNQISALAGFGFSFWRNNKSVQTLNLDMGDEENPGFLISPPLEKYDQWVLESRWGDWKEFQRYLKQKLEE</sequence>
<evidence type="ECO:0000259" key="3">
    <source>
        <dbReference type="Pfam" id="PF03816"/>
    </source>
</evidence>
<comment type="caution">
    <text evidence="4">The sequence shown here is derived from an EMBL/GenBank/DDBJ whole genome shotgun (WGS) entry which is preliminary data.</text>
</comment>
<keyword evidence="2" id="KW-0812">Transmembrane</keyword>
<evidence type="ECO:0000256" key="2">
    <source>
        <dbReference type="SAM" id="Phobius"/>
    </source>
</evidence>
<dbReference type="AlphaFoldDB" id="A0A2H0B594"/>
<gene>
    <name evidence="4" type="ORF">COX08_04320</name>
</gene>
<accession>A0A2H0B594</accession>
<feature type="domain" description="Cell envelope-related transcriptional attenuator" evidence="3">
    <location>
        <begin position="101"/>
        <end position="271"/>
    </location>
</feature>
<keyword evidence="2" id="KW-1133">Transmembrane helix</keyword>
<organism evidence="4 5">
    <name type="scientific">Candidatus Beckwithbacteria bacterium CG23_combo_of_CG06-09_8_20_14_all_34_8</name>
    <dbReference type="NCBI Taxonomy" id="1974497"/>
    <lineage>
        <taxon>Bacteria</taxon>
        <taxon>Candidatus Beckwithiibacteriota</taxon>
    </lineage>
</organism>
<dbReference type="PANTHER" id="PTHR33392:SF6">
    <property type="entry name" value="POLYISOPRENYL-TEICHOIC ACID--PEPTIDOGLYCAN TEICHOIC ACID TRANSFERASE TAGU"/>
    <property type="match status" value="1"/>
</dbReference>
<dbReference type="EMBL" id="PCSR01000102">
    <property type="protein sequence ID" value="PIP52829.1"/>
    <property type="molecule type" value="Genomic_DNA"/>
</dbReference>
<keyword evidence="2" id="KW-0472">Membrane</keyword>
<reference evidence="4 5" key="1">
    <citation type="submission" date="2017-09" db="EMBL/GenBank/DDBJ databases">
        <title>Depth-based differentiation of microbial function through sediment-hosted aquifers and enrichment of novel symbionts in the deep terrestrial subsurface.</title>
        <authorList>
            <person name="Probst A.J."/>
            <person name="Ladd B."/>
            <person name="Jarett J.K."/>
            <person name="Geller-Mcgrath D.E."/>
            <person name="Sieber C.M."/>
            <person name="Emerson J.B."/>
            <person name="Anantharaman K."/>
            <person name="Thomas B.C."/>
            <person name="Malmstrom R."/>
            <person name="Stieglmeier M."/>
            <person name="Klingl A."/>
            <person name="Woyke T."/>
            <person name="Ryan C.M."/>
            <person name="Banfield J.F."/>
        </authorList>
    </citation>
    <scope>NUCLEOTIDE SEQUENCE [LARGE SCALE GENOMIC DNA]</scope>
    <source>
        <strain evidence="4">CG23_combo_of_CG06-09_8_20_14_all_34_8</strain>
    </source>
</reference>
<evidence type="ECO:0000313" key="5">
    <source>
        <dbReference type="Proteomes" id="UP000229459"/>
    </source>
</evidence>
<dbReference type="Pfam" id="PF03816">
    <property type="entry name" value="LytR_cpsA_psr"/>
    <property type="match status" value="1"/>
</dbReference>
<dbReference type="Proteomes" id="UP000229459">
    <property type="component" value="Unassembled WGS sequence"/>
</dbReference>
<dbReference type="NCBIfam" id="TIGR00350">
    <property type="entry name" value="lytR_cpsA_psr"/>
    <property type="match status" value="1"/>
</dbReference>
<proteinExistence type="inferred from homology"/>
<name>A0A2H0B594_9BACT</name>
<evidence type="ECO:0000256" key="1">
    <source>
        <dbReference type="ARBA" id="ARBA00006068"/>
    </source>
</evidence>
<dbReference type="PANTHER" id="PTHR33392">
    <property type="entry name" value="POLYISOPRENYL-TEICHOIC ACID--PEPTIDOGLYCAN TEICHOIC ACID TRANSFERASE TAGU"/>
    <property type="match status" value="1"/>
</dbReference>
<dbReference type="Gene3D" id="3.40.630.190">
    <property type="entry name" value="LCP protein"/>
    <property type="match status" value="1"/>
</dbReference>
<dbReference type="InterPro" id="IPR004474">
    <property type="entry name" value="LytR_CpsA_psr"/>
</dbReference>
<dbReference type="InterPro" id="IPR050922">
    <property type="entry name" value="LytR/CpsA/Psr_CW_biosynth"/>
</dbReference>
<protein>
    <recommendedName>
        <fullName evidence="3">Cell envelope-related transcriptional attenuator domain-containing protein</fullName>
    </recommendedName>
</protein>
<feature type="transmembrane region" description="Helical" evidence="2">
    <location>
        <begin position="26"/>
        <end position="48"/>
    </location>
</feature>
<evidence type="ECO:0000313" key="4">
    <source>
        <dbReference type="EMBL" id="PIP52829.1"/>
    </source>
</evidence>